<evidence type="ECO:0000256" key="1">
    <source>
        <dbReference type="SAM" id="SignalP"/>
    </source>
</evidence>
<dbReference type="PROSITE" id="PS51257">
    <property type="entry name" value="PROKAR_LIPOPROTEIN"/>
    <property type="match status" value="1"/>
</dbReference>
<feature type="signal peptide" evidence="1">
    <location>
        <begin position="1"/>
        <end position="32"/>
    </location>
</feature>
<reference evidence="3 4" key="1">
    <citation type="submission" date="2017-06" db="EMBL/GenBank/DDBJ databases">
        <authorList>
            <person name="Kim H.J."/>
            <person name="Triplett B.A."/>
        </authorList>
    </citation>
    <scope>NUCLEOTIDE SEQUENCE [LARGE SCALE GENOMIC DNA]</scope>
    <source>
        <strain evidence="3 4">U15</strain>
    </source>
</reference>
<keyword evidence="1" id="KW-0732">Signal</keyword>
<evidence type="ECO:0000313" key="3">
    <source>
        <dbReference type="EMBL" id="SNS33565.1"/>
    </source>
</evidence>
<organism evidence="3 4">
    <name type="scientific">Noviherbaspirillum humi</name>
    <dbReference type="NCBI Taxonomy" id="1688639"/>
    <lineage>
        <taxon>Bacteria</taxon>
        <taxon>Pseudomonadati</taxon>
        <taxon>Pseudomonadota</taxon>
        <taxon>Betaproteobacteria</taxon>
        <taxon>Burkholderiales</taxon>
        <taxon>Oxalobacteraceae</taxon>
        <taxon>Noviherbaspirillum</taxon>
    </lineage>
</organism>
<dbReference type="Gene3D" id="1.50.10.140">
    <property type="match status" value="1"/>
</dbReference>
<protein>
    <recommendedName>
        <fullName evidence="2">DUF3131 domain-containing protein</fullName>
    </recommendedName>
</protein>
<gene>
    <name evidence="3" type="ORF">SAMN06265795_102267</name>
</gene>
<dbReference type="EMBL" id="FZOT01000002">
    <property type="protein sequence ID" value="SNS33565.1"/>
    <property type="molecule type" value="Genomic_DNA"/>
</dbReference>
<evidence type="ECO:0000313" key="4">
    <source>
        <dbReference type="Proteomes" id="UP000198284"/>
    </source>
</evidence>
<keyword evidence="4" id="KW-1185">Reference proteome</keyword>
<sequence>MRGKEIQTIMKSCIRNLLAVLLLALAGAGAWASCVSGDLPARRYPQRSGPLTEQETAMARTAWKYFENNYHPESGLVNAVDGYPSTTMWDTASYLGALVAARELNLITPQQADERLSLILRTFNRMAFFRDELPNKAYHAKTVEKVDYGNKPGEIGFSAIDLGRLLIWLKIIKERYPQHAEAVDRFVLRWNFDHVVDREGTMFGANIDKEKKLQYVQEGRLGYEEYSAKGFELWGLSTAAASKPEPYDTIPIFCVEVPYDTRDPRKFYQHNYVVSESYVLDGVEFNWDMALDRDTNDGRHSLAWMENFAHRVYQAQENRYRETGIITARSEHQLDQEPYFVYDTVFTDGFPWNTITDTGKHMPQYAAISLKAALGMWVLWKSDYTDLLFNTIAKQFDPAKGFYEGILESGKGPIKAFTANNNGIMLEALLYKAQGKLLRWSPQKQGKSLWERSIESPYGSGARLKQNFASAQRSANDCANLLPLGPREPASDSENRPC</sequence>
<dbReference type="AlphaFoldDB" id="A0A239DLS0"/>
<proteinExistence type="predicted"/>
<dbReference type="InterPro" id="IPR021478">
    <property type="entry name" value="DUF3131"/>
</dbReference>
<feature type="chain" id="PRO_5012782849" description="DUF3131 domain-containing protein" evidence="1">
    <location>
        <begin position="33"/>
        <end position="498"/>
    </location>
</feature>
<feature type="domain" description="DUF3131" evidence="2">
    <location>
        <begin position="58"/>
        <end position="435"/>
    </location>
</feature>
<dbReference type="Pfam" id="PF11329">
    <property type="entry name" value="DUF3131"/>
    <property type="match status" value="1"/>
</dbReference>
<evidence type="ECO:0000259" key="2">
    <source>
        <dbReference type="Pfam" id="PF11329"/>
    </source>
</evidence>
<accession>A0A239DLS0</accession>
<dbReference type="Proteomes" id="UP000198284">
    <property type="component" value="Unassembled WGS sequence"/>
</dbReference>
<name>A0A239DLS0_9BURK</name>